<protein>
    <recommendedName>
        <fullName evidence="7">Endonuclease V</fullName>
        <ecNumber evidence="7">3.1.21.7</ecNumber>
    </recommendedName>
    <alternativeName>
        <fullName evidence="7">Deoxyinosine 3'endonuclease</fullName>
    </alternativeName>
    <alternativeName>
        <fullName evidence="7">Deoxyribonuclease V</fullName>
        <shortName evidence="7">DNase V</shortName>
    </alternativeName>
</protein>
<evidence type="ECO:0000256" key="7">
    <source>
        <dbReference type="HAMAP-Rule" id="MF_00801"/>
    </source>
</evidence>
<evidence type="ECO:0000256" key="4">
    <source>
        <dbReference type="ARBA" id="ARBA00022722"/>
    </source>
</evidence>
<dbReference type="AlphaFoldDB" id="A0A7C3EVE3"/>
<dbReference type="Gene3D" id="3.30.2170.10">
    <property type="entry name" value="archaeoglobus fulgidus dsm 4304 superfamily"/>
    <property type="match status" value="1"/>
</dbReference>
<keyword evidence="3 7" id="KW-0963">Cytoplasm</keyword>
<dbReference type="GO" id="GO:0016891">
    <property type="term" value="F:RNA endonuclease activity producing 5'-phosphomonoesters, hydrolytic mechanism"/>
    <property type="evidence" value="ECO:0007669"/>
    <property type="project" value="TreeGrafter"/>
</dbReference>
<gene>
    <name evidence="7" type="primary">nfi</name>
    <name evidence="9" type="ORF">ENS19_00720</name>
</gene>
<comment type="caution">
    <text evidence="9">The sequence shown here is derived from an EMBL/GenBank/DDBJ whole genome shotgun (WGS) entry which is preliminary data.</text>
</comment>
<evidence type="ECO:0000256" key="3">
    <source>
        <dbReference type="ARBA" id="ARBA00022490"/>
    </source>
</evidence>
<dbReference type="HAMAP" id="MF_00801">
    <property type="entry name" value="Endonuclease_5"/>
    <property type="match status" value="1"/>
</dbReference>
<keyword evidence="5 7" id="KW-0255">Endonuclease</keyword>
<accession>A0A7C3EVE3</accession>
<dbReference type="Pfam" id="PF04493">
    <property type="entry name" value="Endonuclease_5"/>
    <property type="match status" value="1"/>
</dbReference>
<comment type="cofactor">
    <cofactor evidence="7">
        <name>Mg(2+)</name>
        <dbReference type="ChEBI" id="CHEBI:18420"/>
    </cofactor>
</comment>
<dbReference type="InterPro" id="IPR007581">
    <property type="entry name" value="Endonuclease-V"/>
</dbReference>
<evidence type="ECO:0000256" key="1">
    <source>
        <dbReference type="ARBA" id="ARBA00001835"/>
    </source>
</evidence>
<dbReference type="PANTHER" id="PTHR28511">
    <property type="entry name" value="ENDONUCLEASE V"/>
    <property type="match status" value="1"/>
</dbReference>
<feature type="binding site" evidence="7">
    <location>
        <position position="136"/>
    </location>
    <ligand>
        <name>Mg(2+)</name>
        <dbReference type="ChEBI" id="CHEBI:18420"/>
    </ligand>
</feature>
<feature type="site" description="Interaction with target DNA" evidence="7">
    <location>
        <position position="106"/>
    </location>
</feature>
<proteinExistence type="inferred from homology"/>
<keyword evidence="7" id="KW-0479">Metal-binding</keyword>
<sequence length="246" mass="26366">MCPAGRGRSTSAGRLSSESAPRSSAEAWAEGNPPPRTFDEGKAREAQRRIARMVRLSSEPLEVRTVCGIDVSYRGSAGVGAAVTLSFPDLEPVEERVVFGRARVPYVPTFLAFREMGFYHALFSRLDVKPSVFLIDGHGICHPEFAGAASHFGVTFGVPSIGIAKGLPRMAGISRQGGDVLIRGRAVAREVRREGGSARPLYVSPGHLVDLEGAVAIVEKSFKGHRSPEPLFLADRISREAVSRGG</sequence>
<keyword evidence="6 7" id="KW-0378">Hydrolase</keyword>
<dbReference type="EMBL" id="DSTX01000001">
    <property type="protein sequence ID" value="HFK19789.1"/>
    <property type="molecule type" value="Genomic_DNA"/>
</dbReference>
<evidence type="ECO:0000256" key="8">
    <source>
        <dbReference type="SAM" id="MobiDB-lite"/>
    </source>
</evidence>
<comment type="function">
    <text evidence="7">DNA repair enzyme involved in the repair of deaminated bases. Selectively cleaves double-stranded DNA at the second phosphodiester bond 3' to a deoxyinosine leaving behind the intact lesion on the nicked DNA.</text>
</comment>
<feature type="region of interest" description="Disordered" evidence="8">
    <location>
        <begin position="1"/>
        <end position="44"/>
    </location>
</feature>
<name>A0A7C3EVE3_9CREN</name>
<keyword evidence="7" id="KW-0234">DNA repair</keyword>
<keyword evidence="4 7" id="KW-0540">Nuclease</keyword>
<evidence type="ECO:0000256" key="6">
    <source>
        <dbReference type="ARBA" id="ARBA00022801"/>
    </source>
</evidence>
<comment type="similarity">
    <text evidence="7">Belongs to the endonuclease V family.</text>
</comment>
<dbReference type="GO" id="GO:0000287">
    <property type="term" value="F:magnesium ion binding"/>
    <property type="evidence" value="ECO:0007669"/>
    <property type="project" value="UniProtKB-UniRule"/>
</dbReference>
<dbReference type="CDD" id="cd06559">
    <property type="entry name" value="Endonuclease_V"/>
    <property type="match status" value="1"/>
</dbReference>
<dbReference type="GO" id="GO:0003727">
    <property type="term" value="F:single-stranded RNA binding"/>
    <property type="evidence" value="ECO:0007669"/>
    <property type="project" value="TreeGrafter"/>
</dbReference>
<comment type="subcellular location">
    <subcellularLocation>
        <location evidence="2 7">Cytoplasm</location>
    </subcellularLocation>
</comment>
<dbReference type="GO" id="GO:0006281">
    <property type="term" value="P:DNA repair"/>
    <property type="evidence" value="ECO:0007669"/>
    <property type="project" value="UniProtKB-UniRule"/>
</dbReference>
<feature type="binding site" evidence="7">
    <location>
        <position position="70"/>
    </location>
    <ligand>
        <name>Mg(2+)</name>
        <dbReference type="ChEBI" id="CHEBI:18420"/>
    </ligand>
</feature>
<dbReference type="GO" id="GO:0043737">
    <property type="term" value="F:deoxyribonuclease V activity"/>
    <property type="evidence" value="ECO:0007669"/>
    <property type="project" value="UniProtKB-UniRule"/>
</dbReference>
<evidence type="ECO:0000313" key="9">
    <source>
        <dbReference type="EMBL" id="HFK19789.1"/>
    </source>
</evidence>
<keyword evidence="7" id="KW-0460">Magnesium</keyword>
<reference evidence="9" key="1">
    <citation type="journal article" date="2020" name="mSystems">
        <title>Genome- and Community-Level Interaction Insights into Carbon Utilization and Element Cycling Functions of Hydrothermarchaeota in Hydrothermal Sediment.</title>
        <authorList>
            <person name="Zhou Z."/>
            <person name="Liu Y."/>
            <person name="Xu W."/>
            <person name="Pan J."/>
            <person name="Luo Z.H."/>
            <person name="Li M."/>
        </authorList>
    </citation>
    <scope>NUCLEOTIDE SEQUENCE [LARGE SCALE GENOMIC DNA]</scope>
    <source>
        <strain evidence="9">SpSt-468</strain>
    </source>
</reference>
<keyword evidence="7" id="KW-0227">DNA damage</keyword>
<dbReference type="PANTHER" id="PTHR28511:SF1">
    <property type="entry name" value="ENDONUCLEASE V"/>
    <property type="match status" value="1"/>
</dbReference>
<organism evidence="9">
    <name type="scientific">Candidatus Methanomethylicus mesodigestus</name>
    <dbReference type="NCBI Taxonomy" id="1867258"/>
    <lineage>
        <taxon>Archaea</taxon>
        <taxon>Thermoproteota</taxon>
        <taxon>Methanosuratincolia</taxon>
        <taxon>Candidatus Methanomethylicales</taxon>
        <taxon>Candidatus Methanomethylicaceae</taxon>
        <taxon>Candidatus Methanomethylicus</taxon>
    </lineage>
</organism>
<comment type="catalytic activity">
    <reaction evidence="1 7">
        <text>Endonucleolytic cleavage at apurinic or apyrimidinic sites to products with a 5'-phosphate.</text>
        <dbReference type="EC" id="3.1.21.7"/>
    </reaction>
</comment>
<dbReference type="EC" id="3.1.21.7" evidence="7"/>
<feature type="compositionally biased region" description="Low complexity" evidence="8">
    <location>
        <begin position="16"/>
        <end position="30"/>
    </location>
</feature>
<evidence type="ECO:0000256" key="2">
    <source>
        <dbReference type="ARBA" id="ARBA00004496"/>
    </source>
</evidence>
<evidence type="ECO:0000256" key="5">
    <source>
        <dbReference type="ARBA" id="ARBA00022759"/>
    </source>
</evidence>
<dbReference type="GO" id="GO:0005737">
    <property type="term" value="C:cytoplasm"/>
    <property type="evidence" value="ECO:0007669"/>
    <property type="project" value="UniProtKB-SubCell"/>
</dbReference>